<dbReference type="AlphaFoldDB" id="A0AA86YN57"/>
<dbReference type="PANTHER" id="PTHR45856">
    <property type="entry name" value="ALPHA/BETA-HYDROLASES SUPERFAMILY PROTEIN"/>
    <property type="match status" value="1"/>
</dbReference>
<dbReference type="Gene3D" id="3.40.50.1820">
    <property type="entry name" value="alpha/beta hydrolase"/>
    <property type="match status" value="1"/>
</dbReference>
<reference evidence="3" key="2">
    <citation type="submission" date="2008-04" db="EMBL/GenBank/DDBJ databases">
        <title>Draft genome sequence of Providencia stuartii(ATCC 25827).</title>
        <authorList>
            <person name="Sudarsanam P."/>
            <person name="Ley R."/>
            <person name="Guruge J."/>
            <person name="Turnbaugh P.J."/>
            <person name="Mahowald M."/>
            <person name="Liep D."/>
            <person name="Gordon J."/>
        </authorList>
    </citation>
    <scope>NUCLEOTIDE SEQUENCE [LARGE SCALE GENOMIC DNA]</scope>
    <source>
        <strain evidence="3">ATCC 25827</strain>
    </source>
</reference>
<dbReference type="CDD" id="cd00519">
    <property type="entry name" value="Lipase_3"/>
    <property type="match status" value="1"/>
</dbReference>
<dbReference type="EMBL" id="ABJD02000099">
    <property type="protein sequence ID" value="EDU60823.1"/>
    <property type="molecule type" value="Genomic_DNA"/>
</dbReference>
<gene>
    <name evidence="2" type="ORF">PROSTU_01360</name>
</gene>
<organism evidence="2 3">
    <name type="scientific">Providencia stuartii ATCC 25827</name>
    <dbReference type="NCBI Taxonomy" id="471874"/>
    <lineage>
        <taxon>Bacteria</taxon>
        <taxon>Pseudomonadati</taxon>
        <taxon>Pseudomonadota</taxon>
        <taxon>Gammaproteobacteria</taxon>
        <taxon>Enterobacterales</taxon>
        <taxon>Morganellaceae</taxon>
        <taxon>Providencia</taxon>
    </lineage>
</organism>
<dbReference type="RefSeq" id="WP_004925632.1">
    <property type="nucleotide sequence ID" value="NZ_DS607678.1"/>
</dbReference>
<protein>
    <submittedName>
        <fullName evidence="2">Triacylglycerol lipase</fullName>
    </submittedName>
</protein>
<dbReference type="InterPro" id="IPR051218">
    <property type="entry name" value="Sec_MonoDiacylglyc_Lipase"/>
</dbReference>
<dbReference type="InterPro" id="IPR002921">
    <property type="entry name" value="Fungal_lipase-type"/>
</dbReference>
<evidence type="ECO:0000313" key="3">
    <source>
        <dbReference type="Proteomes" id="UP000004506"/>
    </source>
</evidence>
<dbReference type="Proteomes" id="UP000004506">
    <property type="component" value="Unassembled WGS sequence"/>
</dbReference>
<evidence type="ECO:0000313" key="2">
    <source>
        <dbReference type="EMBL" id="EDU60823.1"/>
    </source>
</evidence>
<name>A0AA86YN57_PROST</name>
<sequence length="656" mass="74814">MPYQYNDPYCADCSKRKAWIECVLVDEQNQPLAGLSYTLKVRNGVIRKGVTDAQGYLRQEDLPRTVATLTIEAQKLTDEMEKRPLRTLRGEAHSTVKPDALLQGYSYRYAVIGELCDKAPDIDKWESARFGLPHYHFPKEDEFNGLKFMGEDFNQRHVIEVCPFRAWSLILNHTPDYDMVNAYNLGLMSLLVYKNEVMVDPDKTEDMRDFINTPNTTTSFFYQQCFDLSQSPVIKDSHDYPAIVTDVPFNQRYRPAIFLDVTQSENHQKGDHDTKLFFVENETQIIVAWRGTASLRSVLTDTTYQPIPCPTTLIPEGKSNVHRGFLEAYQCVEKYFKENANKIKDLSQDVDNKKLYICGHSLGGALALLHSSELRKNNPLLYTYGMPRVFTISGAKSLSSLNHYRHVNDADSVTSVPFDTNMDSWLFEIGGGLGTTLGVLWTVATLPTVPLQKSLPDFGEVYSHHGNPVSLFKARQIGEEIQYSEATSNFDKKSKTGVIGKKRWRMNGDYKFYLVPNIANALNDKLQKEQTSLVQSLGIDKQRLDDTFPQQNNPNLDTIITMPLDHFMGSQYQAIINNQLLFTVSPEKTPKHVGSKQRFEALTHHQDAYKLNAERNATFIALESKLIQDIKQEISQNSSLKEALERYKEETHELPV</sequence>
<dbReference type="PANTHER" id="PTHR45856:SF24">
    <property type="entry name" value="FUNGAL LIPASE-LIKE DOMAIN-CONTAINING PROTEIN"/>
    <property type="match status" value="1"/>
</dbReference>
<reference evidence="2 3" key="3">
    <citation type="submission" date="2008-05" db="EMBL/GenBank/DDBJ databases">
        <authorList>
            <person name="Fulton L."/>
            <person name="Clifton S."/>
            <person name="Fulton B."/>
            <person name="Xu J."/>
            <person name="Minx P."/>
            <person name="Pepin K.H."/>
            <person name="Johnson M."/>
            <person name="Thiruvilangam P."/>
            <person name="Bhonagiri V."/>
            <person name="Nash W.E."/>
            <person name="Mardis E.R."/>
            <person name="Wilson R.K."/>
        </authorList>
    </citation>
    <scope>NUCLEOTIDE SEQUENCE [LARGE SCALE GENOMIC DNA]</scope>
    <source>
        <strain evidence="2 3">ATCC 25827</strain>
    </source>
</reference>
<dbReference type="GO" id="GO:0006629">
    <property type="term" value="P:lipid metabolic process"/>
    <property type="evidence" value="ECO:0007669"/>
    <property type="project" value="InterPro"/>
</dbReference>
<reference evidence="3" key="1">
    <citation type="submission" date="2008-04" db="EMBL/GenBank/DDBJ databases">
        <title>Draft genome sequence of Providencia stuartii (ATCC 25827).</title>
        <authorList>
            <person name="Sudarsanam P."/>
            <person name="Ley R."/>
            <person name="Guruge J."/>
            <person name="Turnbaugh P.J."/>
            <person name="Mahowald M."/>
            <person name="Liep D."/>
            <person name="Gordon J."/>
        </authorList>
    </citation>
    <scope>NUCLEOTIDE SEQUENCE [LARGE SCALE GENOMIC DNA]</scope>
    <source>
        <strain evidence="3">ATCC 25827</strain>
    </source>
</reference>
<proteinExistence type="predicted"/>
<evidence type="ECO:0000259" key="1">
    <source>
        <dbReference type="Pfam" id="PF01764"/>
    </source>
</evidence>
<dbReference type="InterPro" id="IPR029058">
    <property type="entry name" value="AB_hydrolase_fold"/>
</dbReference>
<comment type="caution">
    <text evidence="2">The sequence shown here is derived from an EMBL/GenBank/DDBJ whole genome shotgun (WGS) entry which is preliminary data.</text>
</comment>
<dbReference type="SUPFAM" id="SSF53474">
    <property type="entry name" value="alpha/beta-Hydrolases"/>
    <property type="match status" value="1"/>
</dbReference>
<feature type="domain" description="Fungal lipase-type" evidence="1">
    <location>
        <begin position="286"/>
        <end position="419"/>
    </location>
</feature>
<dbReference type="Pfam" id="PF01764">
    <property type="entry name" value="Lipase_3"/>
    <property type="match status" value="1"/>
</dbReference>
<accession>A0AA86YN57</accession>